<gene>
    <name evidence="5" type="ORF">SAMN05421748_1229</name>
</gene>
<sequence length="155" mass="16544">MDGATQAVAERLQDLLKVTRLLKHQRTAERPAIPAGLVGLLAHIDRTPAGCHARELALHAALDPSTISRAVATLVTDGLVAREPDPHDGRASVLVVTDKGHAAMEEAMRWYGSRIEQALADWTPDEIATFSHGLDRFTRALGGATTSHVTTEAAA</sequence>
<dbReference type="PROSITE" id="PS01117">
    <property type="entry name" value="HTH_MARR_1"/>
    <property type="match status" value="1"/>
</dbReference>
<dbReference type="SMART" id="SM00347">
    <property type="entry name" value="HTH_MARR"/>
    <property type="match status" value="1"/>
</dbReference>
<keyword evidence="1" id="KW-0805">Transcription regulation</keyword>
<keyword evidence="6" id="KW-1185">Reference proteome</keyword>
<dbReference type="InterPro" id="IPR036390">
    <property type="entry name" value="WH_DNA-bd_sf"/>
</dbReference>
<dbReference type="InterPro" id="IPR036388">
    <property type="entry name" value="WH-like_DNA-bd_sf"/>
</dbReference>
<evidence type="ECO:0000259" key="4">
    <source>
        <dbReference type="PROSITE" id="PS50995"/>
    </source>
</evidence>
<accession>A0A285JKR7</accession>
<keyword evidence="2 5" id="KW-0238">DNA-binding</keyword>
<dbReference type="AlphaFoldDB" id="A0A285JKR7"/>
<dbReference type="SUPFAM" id="SSF46785">
    <property type="entry name" value="Winged helix' DNA-binding domain"/>
    <property type="match status" value="1"/>
</dbReference>
<dbReference type="InterPro" id="IPR000835">
    <property type="entry name" value="HTH_MarR-typ"/>
</dbReference>
<dbReference type="Proteomes" id="UP000219612">
    <property type="component" value="Unassembled WGS sequence"/>
</dbReference>
<dbReference type="GO" id="GO:0003677">
    <property type="term" value="F:DNA binding"/>
    <property type="evidence" value="ECO:0007669"/>
    <property type="project" value="UniProtKB-KW"/>
</dbReference>
<dbReference type="GO" id="GO:0003700">
    <property type="term" value="F:DNA-binding transcription factor activity"/>
    <property type="evidence" value="ECO:0007669"/>
    <property type="project" value="InterPro"/>
</dbReference>
<keyword evidence="3" id="KW-0804">Transcription</keyword>
<dbReference type="GO" id="GO:0006950">
    <property type="term" value="P:response to stress"/>
    <property type="evidence" value="ECO:0007669"/>
    <property type="project" value="TreeGrafter"/>
</dbReference>
<protein>
    <submittedName>
        <fullName evidence="5">DNA-binding transcriptional regulator, MarR family</fullName>
    </submittedName>
</protein>
<evidence type="ECO:0000313" key="6">
    <source>
        <dbReference type="Proteomes" id="UP000219612"/>
    </source>
</evidence>
<evidence type="ECO:0000256" key="2">
    <source>
        <dbReference type="ARBA" id="ARBA00023125"/>
    </source>
</evidence>
<dbReference type="RefSeq" id="WP_097326132.1">
    <property type="nucleotide sequence ID" value="NZ_OBDY01000022.1"/>
</dbReference>
<evidence type="ECO:0000313" key="5">
    <source>
        <dbReference type="EMBL" id="SNY60864.1"/>
    </source>
</evidence>
<dbReference type="Pfam" id="PF12802">
    <property type="entry name" value="MarR_2"/>
    <property type="match status" value="1"/>
</dbReference>
<dbReference type="PANTHER" id="PTHR33164">
    <property type="entry name" value="TRANSCRIPTIONAL REGULATOR, MARR FAMILY"/>
    <property type="match status" value="1"/>
</dbReference>
<dbReference type="PROSITE" id="PS50995">
    <property type="entry name" value="HTH_MARR_2"/>
    <property type="match status" value="1"/>
</dbReference>
<evidence type="ECO:0000256" key="3">
    <source>
        <dbReference type="ARBA" id="ARBA00023163"/>
    </source>
</evidence>
<name>A0A285JKR7_9ACTN</name>
<proteinExistence type="predicted"/>
<dbReference type="InterPro" id="IPR039422">
    <property type="entry name" value="MarR/SlyA-like"/>
</dbReference>
<dbReference type="InterPro" id="IPR023187">
    <property type="entry name" value="Tscrpt_reg_MarR-type_CS"/>
</dbReference>
<organism evidence="5 6">
    <name type="scientific">Paractinoplanes atraurantiacus</name>
    <dbReference type="NCBI Taxonomy" id="1036182"/>
    <lineage>
        <taxon>Bacteria</taxon>
        <taxon>Bacillati</taxon>
        <taxon>Actinomycetota</taxon>
        <taxon>Actinomycetes</taxon>
        <taxon>Micromonosporales</taxon>
        <taxon>Micromonosporaceae</taxon>
        <taxon>Paractinoplanes</taxon>
    </lineage>
</organism>
<evidence type="ECO:0000256" key="1">
    <source>
        <dbReference type="ARBA" id="ARBA00023015"/>
    </source>
</evidence>
<dbReference type="Gene3D" id="1.10.10.10">
    <property type="entry name" value="Winged helix-like DNA-binding domain superfamily/Winged helix DNA-binding domain"/>
    <property type="match status" value="1"/>
</dbReference>
<feature type="domain" description="HTH marR-type" evidence="4">
    <location>
        <begin position="1"/>
        <end position="139"/>
    </location>
</feature>
<dbReference type="EMBL" id="OBDY01000022">
    <property type="protein sequence ID" value="SNY60864.1"/>
    <property type="molecule type" value="Genomic_DNA"/>
</dbReference>
<reference evidence="5 6" key="1">
    <citation type="submission" date="2017-09" db="EMBL/GenBank/DDBJ databases">
        <authorList>
            <person name="Ehlers B."/>
            <person name="Leendertz F.H."/>
        </authorList>
    </citation>
    <scope>NUCLEOTIDE SEQUENCE [LARGE SCALE GENOMIC DNA]</scope>
    <source>
        <strain evidence="5 6">CGMCC 4.6857</strain>
    </source>
</reference>
<dbReference type="PANTHER" id="PTHR33164:SF57">
    <property type="entry name" value="MARR-FAMILY TRANSCRIPTIONAL REGULATOR"/>
    <property type="match status" value="1"/>
</dbReference>